<dbReference type="RefSeq" id="WP_119058997.1">
    <property type="nucleotide sequence ID" value="NZ_UNSC01000001.1"/>
</dbReference>
<sequence>MKNILKIVLIITAVVLGYFVYRSVDGFVDFHNEKMNRYVVAVEQMQDLALAEKLYKGYNGEYTDNLDSLKHFIQNGKIYSIIRKDSSAYVFDERKRIDVMKNFTIIDTVVSPVSVKDSIFGKRSNALENFGYVPVNGEKHPIKLYASFNDRIIGEDSTNIQRDHFFMGTIEKNKVLSGLDQELIGREMADNTSPIRSDVIKVGSDSRPSLEGNWSTDVDLALQAKKDQEKLREMRSK</sequence>
<reference evidence="1 2" key="1">
    <citation type="submission" date="2018-09" db="EMBL/GenBank/DDBJ databases">
        <authorList>
            <consortium name="Pathogen Informatics"/>
        </authorList>
    </citation>
    <scope>NUCLEOTIDE SEQUENCE [LARGE SCALE GENOMIC DNA]</scope>
    <source>
        <strain evidence="1 2">OH-22767</strain>
    </source>
</reference>
<dbReference type="Proteomes" id="UP000262142">
    <property type="component" value="Unassembled WGS sequence"/>
</dbReference>
<evidence type="ECO:0000313" key="1">
    <source>
        <dbReference type="EMBL" id="SZD71437.1"/>
    </source>
</evidence>
<organism evidence="1 2">
    <name type="scientific">Candidatus Ornithobacterium hominis</name>
    <dbReference type="NCBI Taxonomy" id="2497989"/>
    <lineage>
        <taxon>Bacteria</taxon>
        <taxon>Pseudomonadati</taxon>
        <taxon>Bacteroidota</taxon>
        <taxon>Flavobacteriia</taxon>
        <taxon>Flavobacteriales</taxon>
        <taxon>Weeksellaceae</taxon>
        <taxon>Ornithobacterium</taxon>
    </lineage>
</organism>
<keyword evidence="2" id="KW-1185">Reference proteome</keyword>
<evidence type="ECO:0000313" key="2">
    <source>
        <dbReference type="Proteomes" id="UP000262142"/>
    </source>
</evidence>
<accession>A0A383TVT0</accession>
<gene>
    <name evidence="1" type="ORF">SAMEA104719789_00536</name>
</gene>
<dbReference type="AlphaFoldDB" id="A0A383TVT0"/>
<proteinExistence type="predicted"/>
<dbReference type="OrthoDB" id="1466422at2"/>
<name>A0A383TVT0_9FLAO</name>
<protein>
    <submittedName>
        <fullName evidence="1">Uncharacterized protein</fullName>
    </submittedName>
</protein>
<dbReference type="EMBL" id="UNSC01000001">
    <property type="protein sequence ID" value="SZD71437.1"/>
    <property type="molecule type" value="Genomic_DNA"/>
</dbReference>